<evidence type="ECO:0000256" key="3">
    <source>
        <dbReference type="ARBA" id="ARBA00023082"/>
    </source>
</evidence>
<keyword evidence="2" id="KW-0805">Transcription regulation</keyword>
<feature type="domain" description="RNA polymerase sigma-70 region 2" evidence="6">
    <location>
        <begin position="23"/>
        <end position="88"/>
    </location>
</feature>
<dbReference type="InterPro" id="IPR014284">
    <property type="entry name" value="RNA_pol_sigma-70_dom"/>
</dbReference>
<dbReference type="PANTHER" id="PTHR43133:SF8">
    <property type="entry name" value="RNA POLYMERASE SIGMA FACTOR HI_1459-RELATED"/>
    <property type="match status" value="1"/>
</dbReference>
<evidence type="ECO:0000259" key="6">
    <source>
        <dbReference type="Pfam" id="PF04542"/>
    </source>
</evidence>
<dbReference type="EMBL" id="CP036318">
    <property type="protein sequence ID" value="QDV56303.1"/>
    <property type="molecule type" value="Genomic_DNA"/>
</dbReference>
<dbReference type="SUPFAM" id="SSF88946">
    <property type="entry name" value="Sigma2 domain of RNA polymerase sigma factors"/>
    <property type="match status" value="1"/>
</dbReference>
<dbReference type="Pfam" id="PF08281">
    <property type="entry name" value="Sigma70_r4_2"/>
    <property type="match status" value="1"/>
</dbReference>
<dbReference type="GO" id="GO:0016987">
    <property type="term" value="F:sigma factor activity"/>
    <property type="evidence" value="ECO:0007669"/>
    <property type="project" value="UniProtKB-KW"/>
</dbReference>
<dbReference type="GO" id="GO:0006352">
    <property type="term" value="P:DNA-templated transcription initiation"/>
    <property type="evidence" value="ECO:0007669"/>
    <property type="project" value="InterPro"/>
</dbReference>
<keyword evidence="4" id="KW-0238">DNA-binding</keyword>
<accession>A0A518ITA9</accession>
<dbReference type="InterPro" id="IPR013325">
    <property type="entry name" value="RNA_pol_sigma_r2"/>
</dbReference>
<dbReference type="PANTHER" id="PTHR43133">
    <property type="entry name" value="RNA POLYMERASE ECF-TYPE SIGMA FACTO"/>
    <property type="match status" value="1"/>
</dbReference>
<dbReference type="InterPro" id="IPR013324">
    <property type="entry name" value="RNA_pol_sigma_r3/r4-like"/>
</dbReference>
<dbReference type="AlphaFoldDB" id="A0A518ITA9"/>
<evidence type="ECO:0000256" key="4">
    <source>
        <dbReference type="ARBA" id="ARBA00023125"/>
    </source>
</evidence>
<keyword evidence="3" id="KW-0731">Sigma factor</keyword>
<dbReference type="Gene3D" id="1.10.10.10">
    <property type="entry name" value="Winged helix-like DNA-binding domain superfamily/Winged helix DNA-binding domain"/>
    <property type="match status" value="1"/>
</dbReference>
<name>A0A518ITA9_9BACT</name>
<dbReference type="InterPro" id="IPR036388">
    <property type="entry name" value="WH-like_DNA-bd_sf"/>
</dbReference>
<dbReference type="OrthoDB" id="9803470at2"/>
<reference evidence="8 9" key="1">
    <citation type="submission" date="2019-02" db="EMBL/GenBank/DDBJ databases">
        <title>Deep-cultivation of Planctomycetes and their phenomic and genomic characterization uncovers novel biology.</title>
        <authorList>
            <person name="Wiegand S."/>
            <person name="Jogler M."/>
            <person name="Boedeker C."/>
            <person name="Pinto D."/>
            <person name="Vollmers J."/>
            <person name="Rivas-Marin E."/>
            <person name="Kohn T."/>
            <person name="Peeters S.H."/>
            <person name="Heuer A."/>
            <person name="Rast P."/>
            <person name="Oberbeckmann S."/>
            <person name="Bunk B."/>
            <person name="Jeske O."/>
            <person name="Meyerdierks A."/>
            <person name="Storesund J.E."/>
            <person name="Kallscheuer N."/>
            <person name="Luecker S."/>
            <person name="Lage O.M."/>
            <person name="Pohl T."/>
            <person name="Merkel B.J."/>
            <person name="Hornburger P."/>
            <person name="Mueller R.-W."/>
            <person name="Bruemmer F."/>
            <person name="Labrenz M."/>
            <person name="Spormann A.M."/>
            <person name="Op den Camp H."/>
            <person name="Overmann J."/>
            <person name="Amann R."/>
            <person name="Jetten M.S.M."/>
            <person name="Mascher T."/>
            <person name="Medema M.H."/>
            <person name="Devos D.P."/>
            <person name="Kaster A.-K."/>
            <person name="Ovreas L."/>
            <person name="Rohde M."/>
            <person name="Galperin M.Y."/>
            <person name="Jogler C."/>
        </authorList>
    </citation>
    <scope>NUCLEOTIDE SEQUENCE [LARGE SCALE GENOMIC DNA]</scope>
    <source>
        <strain evidence="8 9">Mal33</strain>
    </source>
</reference>
<gene>
    <name evidence="8" type="primary">sigW_3</name>
    <name evidence="8" type="ORF">Mal33_22850</name>
</gene>
<comment type="similarity">
    <text evidence="1">Belongs to the sigma-70 factor family. ECF subfamily.</text>
</comment>
<evidence type="ECO:0000256" key="5">
    <source>
        <dbReference type="ARBA" id="ARBA00023163"/>
    </source>
</evidence>
<evidence type="ECO:0000256" key="2">
    <source>
        <dbReference type="ARBA" id="ARBA00023015"/>
    </source>
</evidence>
<dbReference type="Pfam" id="PF04542">
    <property type="entry name" value="Sigma70_r2"/>
    <property type="match status" value="1"/>
</dbReference>
<evidence type="ECO:0000313" key="8">
    <source>
        <dbReference type="EMBL" id="QDV56303.1"/>
    </source>
</evidence>
<keyword evidence="9" id="KW-1185">Reference proteome</keyword>
<evidence type="ECO:0000256" key="1">
    <source>
        <dbReference type="ARBA" id="ARBA00010641"/>
    </source>
</evidence>
<dbReference type="RefSeq" id="WP_145120271.1">
    <property type="nucleotide sequence ID" value="NZ_CP036292.1"/>
</dbReference>
<dbReference type="Proteomes" id="UP000316770">
    <property type="component" value="Chromosome"/>
</dbReference>
<protein>
    <submittedName>
        <fullName evidence="8">ECF RNA polymerase sigma factor SigW</fullName>
    </submittedName>
</protein>
<dbReference type="InterPro" id="IPR007627">
    <property type="entry name" value="RNA_pol_sigma70_r2"/>
</dbReference>
<dbReference type="NCBIfam" id="TIGR02937">
    <property type="entry name" value="sigma70-ECF"/>
    <property type="match status" value="1"/>
</dbReference>
<dbReference type="SUPFAM" id="SSF88659">
    <property type="entry name" value="Sigma3 and sigma4 domains of RNA polymerase sigma factors"/>
    <property type="match status" value="1"/>
</dbReference>
<proteinExistence type="inferred from homology"/>
<dbReference type="Gene3D" id="1.10.1740.10">
    <property type="match status" value="1"/>
</dbReference>
<feature type="domain" description="RNA polymerase sigma factor 70 region 4 type 2" evidence="7">
    <location>
        <begin position="131"/>
        <end position="181"/>
    </location>
</feature>
<sequence length="196" mass="22660">MFESDAAAEDDLPPPRIDPENWVDRYGDAMYRYAYSKLGDHGVAEETVQESFVAALRARDSFRGDSSVSTWLFAILRRKIVDHYRRRNVREVTLAGDGEQAAPKSRSLSSRHRWGDDPAAMFEEQEFWETFDRCVDKLPDKLAEVHLLREGSQHRPKEICKILGISATNLSMRLHRSRLALRDCLQKNWFQDDGFA</sequence>
<evidence type="ECO:0000259" key="7">
    <source>
        <dbReference type="Pfam" id="PF08281"/>
    </source>
</evidence>
<dbReference type="InterPro" id="IPR013249">
    <property type="entry name" value="RNA_pol_sigma70_r4_t2"/>
</dbReference>
<dbReference type="CDD" id="cd06171">
    <property type="entry name" value="Sigma70_r4"/>
    <property type="match status" value="1"/>
</dbReference>
<organism evidence="8 9">
    <name type="scientific">Rosistilla oblonga</name>
    <dbReference type="NCBI Taxonomy" id="2527990"/>
    <lineage>
        <taxon>Bacteria</taxon>
        <taxon>Pseudomonadati</taxon>
        <taxon>Planctomycetota</taxon>
        <taxon>Planctomycetia</taxon>
        <taxon>Pirellulales</taxon>
        <taxon>Pirellulaceae</taxon>
        <taxon>Rosistilla</taxon>
    </lineage>
</organism>
<evidence type="ECO:0000313" key="9">
    <source>
        <dbReference type="Proteomes" id="UP000316770"/>
    </source>
</evidence>
<keyword evidence="5" id="KW-0804">Transcription</keyword>
<dbReference type="InterPro" id="IPR039425">
    <property type="entry name" value="RNA_pol_sigma-70-like"/>
</dbReference>
<dbReference type="GO" id="GO:0003677">
    <property type="term" value="F:DNA binding"/>
    <property type="evidence" value="ECO:0007669"/>
    <property type="project" value="UniProtKB-KW"/>
</dbReference>